<feature type="compositionally biased region" description="Low complexity" evidence="3">
    <location>
        <begin position="646"/>
        <end position="655"/>
    </location>
</feature>
<dbReference type="SUPFAM" id="SSF117281">
    <property type="entry name" value="Kelch motif"/>
    <property type="match status" value="1"/>
</dbReference>
<gene>
    <name evidence="6" type="ORF">DXG03_002870</name>
</gene>
<sequence length="958" mass="103421">MARKFFSVLRLTAWTLLWTLSAHGQAISTDTAVPPLQWINLSALLQGSSRPPPLKNAAIGYDETSRSVIIFGGESASGLAQSQTFLLNLETLTWSVPTPPDNLQRTPAARSAVVSGVDSAASNRQGFVVIGGKGSDGQGLSDVWVRILRTNWSAEIERLLFQEYDFNNQFWSEVNMSPGGPLPRWGASGGIDISTQPIQDPILPGPNNTFYLAGGFNGSRPSSLSDVWRLNLSGTLSSNLPDNVQGSWSHLNIGQLPSKSNESGTVVNHQLVLTGGCTSSTEDGTCAEQDTYVIDTQRRSENSPNVCPAPRRTPVLVRNANSFTSTFSTQVYLLLGIIDKTRWKDDDGLDNGEVAVLDIQAGTWSRILPSGDPGSSGTPTFPTPREGSAAFSYPRSLVGQSRGASSDTLIFGGQDSFGNVLSDVWLLRSYTGLVTPSAPQWSGFGDGQLRTGINANGTGVRVKYMTQCAVAVTPSPTGTTPPPSNSSSPTKSSVHIFNTSVVHKILAPISLVVLQISFLVFRLASPLYQKNSPWIHASYGAAVLAFVAYGLGLAGLATSFTAISAAASSKGSGLHLRTGHGIAGIVFFAVLYVILPGLLALNFWQTRTRTLAQGSESESEKVDPARVASPRASGIVEWPSSRSAVHSMHSVSSPSSRRHRTNSWGPSTAIHNQVPAEGRLSSDSESVPSSPVPKRKFEVVNRPSTQKISNWRSAADGSSDRLRDIDWLQRRRSLNAVVIVHSNLFESNDGTDCFMKGELDYALSQVRREQLLSTPGTTDGLMPTTTPHLSRPLDFPNVPEISLHILIQFAFLGLSIITLIALWSRAPKAAFGGFLAWTIIFYIIIFSFAWNLLPQRSILSAILSRQRPQPQSNVPASPASVAEESPSPYTHHQPPHRVASGTDEMSLSHAGPRSTTEPDDDDDDLDDDTRQRMIEDEIGRRDVSIVTVPKRKLWVANP</sequence>
<evidence type="ECO:0000256" key="5">
    <source>
        <dbReference type="SAM" id="SignalP"/>
    </source>
</evidence>
<dbReference type="PANTHER" id="PTHR46093:SF18">
    <property type="entry name" value="FIBRONECTIN TYPE-III DOMAIN-CONTAINING PROTEIN"/>
    <property type="match status" value="1"/>
</dbReference>
<keyword evidence="2" id="KW-0677">Repeat</keyword>
<feature type="chain" id="PRO_5040151374" evidence="5">
    <location>
        <begin position="25"/>
        <end position="958"/>
    </location>
</feature>
<feature type="compositionally biased region" description="Acidic residues" evidence="3">
    <location>
        <begin position="917"/>
        <end position="927"/>
    </location>
</feature>
<reference evidence="6" key="2">
    <citation type="submission" date="2021-10" db="EMBL/GenBank/DDBJ databases">
        <title>Phylogenomics reveals ancestral predisposition of the termite-cultivated fungus Termitomyces towards a domesticated lifestyle.</title>
        <authorList>
            <person name="Auxier B."/>
            <person name="Grum-Grzhimaylo A."/>
            <person name="Cardenas M.E."/>
            <person name="Lodge J.D."/>
            <person name="Laessoe T."/>
            <person name="Pedersen O."/>
            <person name="Smith M.E."/>
            <person name="Kuyper T.W."/>
            <person name="Franco-Molano E.A."/>
            <person name="Baroni T.J."/>
            <person name="Aanen D.K."/>
        </authorList>
    </citation>
    <scope>NUCLEOTIDE SEQUENCE</scope>
    <source>
        <strain evidence="6">AP01</strain>
        <tissue evidence="6">Mycelium</tissue>
    </source>
</reference>
<keyword evidence="4" id="KW-1133">Transmembrane helix</keyword>
<protein>
    <submittedName>
        <fullName evidence="6">Uncharacterized protein</fullName>
    </submittedName>
</protein>
<feature type="transmembrane region" description="Helical" evidence="4">
    <location>
        <begin position="505"/>
        <end position="525"/>
    </location>
</feature>
<evidence type="ECO:0000256" key="4">
    <source>
        <dbReference type="SAM" id="Phobius"/>
    </source>
</evidence>
<accession>A0A9P7GG86</accession>
<dbReference type="EMBL" id="JABCKV010000019">
    <property type="protein sequence ID" value="KAG5646567.1"/>
    <property type="molecule type" value="Genomic_DNA"/>
</dbReference>
<evidence type="ECO:0000256" key="1">
    <source>
        <dbReference type="ARBA" id="ARBA00022441"/>
    </source>
</evidence>
<feature type="compositionally biased region" description="Basic and acidic residues" evidence="3">
    <location>
        <begin position="928"/>
        <end position="941"/>
    </location>
</feature>
<feature type="region of interest" description="Disordered" evidence="3">
    <location>
        <begin position="646"/>
        <end position="693"/>
    </location>
</feature>
<dbReference type="Gene3D" id="2.120.10.80">
    <property type="entry name" value="Kelch-type beta propeller"/>
    <property type="match status" value="2"/>
</dbReference>
<dbReference type="PANTHER" id="PTHR46093">
    <property type="entry name" value="ACYL-COA-BINDING DOMAIN-CONTAINING PROTEIN 5"/>
    <property type="match status" value="1"/>
</dbReference>
<keyword evidence="1" id="KW-0880">Kelch repeat</keyword>
<reference evidence="6" key="1">
    <citation type="submission" date="2020-07" db="EMBL/GenBank/DDBJ databases">
        <authorList>
            <person name="Nieuwenhuis M."/>
            <person name="Van De Peppel L.J.J."/>
        </authorList>
    </citation>
    <scope>NUCLEOTIDE SEQUENCE</scope>
    <source>
        <strain evidence="6">AP01</strain>
        <tissue evidence="6">Mycelium</tissue>
    </source>
</reference>
<proteinExistence type="predicted"/>
<organism evidence="6 7">
    <name type="scientific">Asterophora parasitica</name>
    <dbReference type="NCBI Taxonomy" id="117018"/>
    <lineage>
        <taxon>Eukaryota</taxon>
        <taxon>Fungi</taxon>
        <taxon>Dikarya</taxon>
        <taxon>Basidiomycota</taxon>
        <taxon>Agaricomycotina</taxon>
        <taxon>Agaricomycetes</taxon>
        <taxon>Agaricomycetidae</taxon>
        <taxon>Agaricales</taxon>
        <taxon>Tricholomatineae</taxon>
        <taxon>Lyophyllaceae</taxon>
        <taxon>Asterophora</taxon>
    </lineage>
</organism>
<evidence type="ECO:0000313" key="6">
    <source>
        <dbReference type="EMBL" id="KAG5646567.1"/>
    </source>
</evidence>
<evidence type="ECO:0000256" key="3">
    <source>
        <dbReference type="SAM" id="MobiDB-lite"/>
    </source>
</evidence>
<comment type="caution">
    <text evidence="6">The sequence shown here is derived from an EMBL/GenBank/DDBJ whole genome shotgun (WGS) entry which is preliminary data.</text>
</comment>
<feature type="compositionally biased region" description="Low complexity" evidence="3">
    <location>
        <begin position="874"/>
        <end position="888"/>
    </location>
</feature>
<dbReference type="AlphaFoldDB" id="A0A9P7GG86"/>
<dbReference type="InterPro" id="IPR015915">
    <property type="entry name" value="Kelch-typ_b-propeller"/>
</dbReference>
<feature type="signal peptide" evidence="5">
    <location>
        <begin position="1"/>
        <end position="24"/>
    </location>
</feature>
<evidence type="ECO:0000256" key="2">
    <source>
        <dbReference type="ARBA" id="ARBA00022737"/>
    </source>
</evidence>
<feature type="transmembrane region" description="Helical" evidence="4">
    <location>
        <begin position="801"/>
        <end position="823"/>
    </location>
</feature>
<keyword evidence="4" id="KW-0812">Transmembrane</keyword>
<keyword evidence="7" id="KW-1185">Reference proteome</keyword>
<dbReference type="Proteomes" id="UP000775547">
    <property type="component" value="Unassembled WGS sequence"/>
</dbReference>
<feature type="transmembrane region" description="Helical" evidence="4">
    <location>
        <begin position="829"/>
        <end position="853"/>
    </location>
</feature>
<feature type="transmembrane region" description="Helical" evidence="4">
    <location>
        <begin position="582"/>
        <end position="604"/>
    </location>
</feature>
<evidence type="ECO:0000313" key="7">
    <source>
        <dbReference type="Proteomes" id="UP000775547"/>
    </source>
</evidence>
<name>A0A9P7GG86_9AGAR</name>
<keyword evidence="4" id="KW-0472">Membrane</keyword>
<dbReference type="OrthoDB" id="10250130at2759"/>
<feature type="region of interest" description="Disordered" evidence="3">
    <location>
        <begin position="867"/>
        <end position="941"/>
    </location>
</feature>
<keyword evidence="5" id="KW-0732">Signal</keyword>
<feature type="transmembrane region" description="Helical" evidence="4">
    <location>
        <begin position="537"/>
        <end position="562"/>
    </location>
</feature>
<feature type="compositionally biased region" description="Polar residues" evidence="3">
    <location>
        <begin position="662"/>
        <end position="671"/>
    </location>
</feature>